<accession>A0A1I6XC19</accession>
<dbReference type="PANTHER" id="PTHR42110:SF1">
    <property type="entry name" value="L-ASPARAGINASE, PUTATIVE (AFU_ORTHOLOGUE AFUA_3G11890)-RELATED"/>
    <property type="match status" value="1"/>
</dbReference>
<dbReference type="RefSeq" id="WP_027263124.1">
    <property type="nucleotide sequence ID" value="NZ_FPAW01000001.1"/>
</dbReference>
<dbReference type="InterPro" id="IPR010349">
    <property type="entry name" value="Asparaginase_II"/>
</dbReference>
<name>A0A1I6XC19_9RHOB</name>
<sequence length="337" mass="35427">MTQPVPMTELWRGTILESLHLGHAVICDDSGLIVHAWGDPDVTIYPRSSCKMVQALPLLTSGAADKYGLNSEHLALACASHDGAAIHTDRVRAWLSQLDLDEDAFRCGPQEPANIPARDGLIRAGVSPCQIHNNCSGKHTGFLTLCSHMGAGPEYVEVNHPVQQAGLAAFEDTTGQSSPGFGIDGCSAPNFATTVHGLARAMAYFASAADRSDRQSAAAARLTQAMMQHPDLVAGEGRACTELMRAMGGHAAIKTGAEGVYVAIIPEKRLGVALKIADGTTRAAECAIAAILTGLGVLEADHPATRKFMNAPVLSRRGLLAGEIKPTTELMQAFTSA</sequence>
<dbReference type="OrthoDB" id="9780674at2"/>
<dbReference type="PANTHER" id="PTHR42110">
    <property type="entry name" value="L-ASPARAGINASE, PUTATIVE (AFU_ORTHOLOGUE AFUA_3G11890)-RELATED"/>
    <property type="match status" value="1"/>
</dbReference>
<organism evidence="1 2">
    <name type="scientific">Sedimentitalea nanhaiensis</name>
    <dbReference type="NCBI Taxonomy" id="999627"/>
    <lineage>
        <taxon>Bacteria</taxon>
        <taxon>Pseudomonadati</taxon>
        <taxon>Pseudomonadota</taxon>
        <taxon>Alphaproteobacteria</taxon>
        <taxon>Rhodobacterales</taxon>
        <taxon>Paracoccaceae</taxon>
        <taxon>Sedimentitalea</taxon>
    </lineage>
</organism>
<dbReference type="eggNOG" id="COG4448">
    <property type="taxonomic scope" value="Bacteria"/>
</dbReference>
<dbReference type="Pfam" id="PF06089">
    <property type="entry name" value="Asparaginase_II"/>
    <property type="match status" value="1"/>
</dbReference>
<evidence type="ECO:0000313" key="2">
    <source>
        <dbReference type="Proteomes" id="UP000182466"/>
    </source>
</evidence>
<dbReference type="Proteomes" id="UP000182466">
    <property type="component" value="Unassembled WGS sequence"/>
</dbReference>
<proteinExistence type="predicted"/>
<keyword evidence="2" id="KW-1185">Reference proteome</keyword>
<dbReference type="AlphaFoldDB" id="A0A1I6XC19"/>
<gene>
    <name evidence="1" type="ORF">SAMN05216236_101178</name>
</gene>
<evidence type="ECO:0000313" key="1">
    <source>
        <dbReference type="EMBL" id="SFT35374.1"/>
    </source>
</evidence>
<dbReference type="SUPFAM" id="SSF56601">
    <property type="entry name" value="beta-lactamase/transpeptidase-like"/>
    <property type="match status" value="1"/>
</dbReference>
<protein>
    <submittedName>
        <fullName evidence="1">Asparaginase</fullName>
    </submittedName>
</protein>
<dbReference type="STRING" id="999627.SAMN05216236_101178"/>
<reference evidence="1 2" key="1">
    <citation type="submission" date="2016-10" db="EMBL/GenBank/DDBJ databases">
        <authorList>
            <person name="de Groot N.N."/>
        </authorList>
    </citation>
    <scope>NUCLEOTIDE SEQUENCE [LARGE SCALE GENOMIC DNA]</scope>
    <source>
        <strain evidence="1 2">CGMCC 1.10959</strain>
    </source>
</reference>
<dbReference type="EMBL" id="FPAW01000001">
    <property type="protein sequence ID" value="SFT35374.1"/>
    <property type="molecule type" value="Genomic_DNA"/>
</dbReference>
<dbReference type="InterPro" id="IPR012338">
    <property type="entry name" value="Beta-lactam/transpept-like"/>
</dbReference>